<dbReference type="GO" id="GO:0008757">
    <property type="term" value="F:S-adenosylmethionine-dependent methyltransferase activity"/>
    <property type="evidence" value="ECO:0007669"/>
    <property type="project" value="InterPro"/>
</dbReference>
<dbReference type="CDD" id="cd02440">
    <property type="entry name" value="AdoMet_MTases"/>
    <property type="match status" value="1"/>
</dbReference>
<dbReference type="AlphaFoldDB" id="A0A917QR57"/>
<dbReference type="Gene3D" id="3.40.50.150">
    <property type="entry name" value="Vaccinia Virus protein VP39"/>
    <property type="match status" value="1"/>
</dbReference>
<keyword evidence="3" id="KW-0489">Methyltransferase</keyword>
<reference evidence="3" key="1">
    <citation type="journal article" date="2014" name="Int. J. Syst. Evol. Microbiol.">
        <title>Complete genome sequence of Corynebacterium casei LMG S-19264T (=DSM 44701T), isolated from a smear-ripened cheese.</title>
        <authorList>
            <consortium name="US DOE Joint Genome Institute (JGI-PGF)"/>
            <person name="Walter F."/>
            <person name="Albersmeier A."/>
            <person name="Kalinowski J."/>
            <person name="Ruckert C."/>
        </authorList>
    </citation>
    <scope>NUCLEOTIDE SEQUENCE</scope>
    <source>
        <strain evidence="3">JCM 13064</strain>
    </source>
</reference>
<dbReference type="SUPFAM" id="SSF53335">
    <property type="entry name" value="S-adenosyl-L-methionine-dependent methyltransferases"/>
    <property type="match status" value="1"/>
</dbReference>
<organism evidence="3 4">
    <name type="scientific">Sphaerisporangium melleum</name>
    <dbReference type="NCBI Taxonomy" id="321316"/>
    <lineage>
        <taxon>Bacteria</taxon>
        <taxon>Bacillati</taxon>
        <taxon>Actinomycetota</taxon>
        <taxon>Actinomycetes</taxon>
        <taxon>Streptosporangiales</taxon>
        <taxon>Streptosporangiaceae</taxon>
        <taxon>Sphaerisporangium</taxon>
    </lineage>
</organism>
<proteinExistence type="predicted"/>
<protein>
    <submittedName>
        <fullName evidence="3">SAM-dependent methyltransferase</fullName>
    </submittedName>
</protein>
<dbReference type="Proteomes" id="UP000645217">
    <property type="component" value="Unassembled WGS sequence"/>
</dbReference>
<dbReference type="RefSeq" id="WP_189161218.1">
    <property type="nucleotide sequence ID" value="NZ_BMNT01000002.1"/>
</dbReference>
<gene>
    <name evidence="3" type="ORF">GCM10007964_04330</name>
</gene>
<evidence type="ECO:0000256" key="1">
    <source>
        <dbReference type="SAM" id="MobiDB-lite"/>
    </source>
</evidence>
<keyword evidence="3" id="KW-0808">Transferase</keyword>
<evidence type="ECO:0000313" key="3">
    <source>
        <dbReference type="EMBL" id="GGK64412.1"/>
    </source>
</evidence>
<reference evidence="3" key="2">
    <citation type="submission" date="2020-09" db="EMBL/GenBank/DDBJ databases">
        <authorList>
            <person name="Sun Q."/>
            <person name="Ohkuma M."/>
        </authorList>
    </citation>
    <scope>NUCLEOTIDE SEQUENCE</scope>
    <source>
        <strain evidence="3">JCM 13064</strain>
    </source>
</reference>
<evidence type="ECO:0000313" key="4">
    <source>
        <dbReference type="Proteomes" id="UP000645217"/>
    </source>
</evidence>
<dbReference type="EMBL" id="BMNT01000002">
    <property type="protein sequence ID" value="GGK64412.1"/>
    <property type="molecule type" value="Genomic_DNA"/>
</dbReference>
<sequence>MLPGTRPDSCEDTADVELPHPPFRATSRRSVRLFAAFRKEQTDPDFFYGLLARDTAAQLAGYADLPGALVADVGGGPGYFTEALRAYGARTLCVDCDAGEMMARDGAVPEGAILGSALDIPLRDGSVDVCFSSNVLEHVPDPWRMAGEMLRVTRPGGVVYLSFTNWLSPWGGHETSPWHYLGGHRAARRYERRYGRRPKNVYGESLYPVSVAGALRWARSRTDAAVLAARPRYHPEWATGVVRLPGVREIVTWNLLIVLRRR</sequence>
<feature type="domain" description="Methyltransferase type 11" evidence="2">
    <location>
        <begin position="72"/>
        <end position="160"/>
    </location>
</feature>
<accession>A0A917QR57</accession>
<name>A0A917QR57_9ACTN</name>
<comment type="caution">
    <text evidence="3">The sequence shown here is derived from an EMBL/GenBank/DDBJ whole genome shotgun (WGS) entry which is preliminary data.</text>
</comment>
<dbReference type="Pfam" id="PF08241">
    <property type="entry name" value="Methyltransf_11"/>
    <property type="match status" value="1"/>
</dbReference>
<dbReference type="GO" id="GO:0032259">
    <property type="term" value="P:methylation"/>
    <property type="evidence" value="ECO:0007669"/>
    <property type="project" value="UniProtKB-KW"/>
</dbReference>
<dbReference type="PANTHER" id="PTHR43591">
    <property type="entry name" value="METHYLTRANSFERASE"/>
    <property type="match status" value="1"/>
</dbReference>
<keyword evidence="4" id="KW-1185">Reference proteome</keyword>
<evidence type="ECO:0000259" key="2">
    <source>
        <dbReference type="Pfam" id="PF08241"/>
    </source>
</evidence>
<dbReference type="InterPro" id="IPR029063">
    <property type="entry name" value="SAM-dependent_MTases_sf"/>
</dbReference>
<dbReference type="InterPro" id="IPR013216">
    <property type="entry name" value="Methyltransf_11"/>
</dbReference>
<feature type="region of interest" description="Disordered" evidence="1">
    <location>
        <begin position="1"/>
        <end position="22"/>
    </location>
</feature>